<evidence type="ECO:0008006" key="4">
    <source>
        <dbReference type="Google" id="ProtNLM"/>
    </source>
</evidence>
<protein>
    <recommendedName>
        <fullName evidence="4">Lipoprotein</fullName>
    </recommendedName>
</protein>
<feature type="signal peptide" evidence="1">
    <location>
        <begin position="1"/>
        <end position="28"/>
    </location>
</feature>
<evidence type="ECO:0000313" key="3">
    <source>
        <dbReference type="Proteomes" id="UP000037939"/>
    </source>
</evidence>
<keyword evidence="3" id="KW-1185">Reference proteome</keyword>
<dbReference type="PROSITE" id="PS51257">
    <property type="entry name" value="PROKAR_LIPOPROTEIN"/>
    <property type="match status" value="1"/>
</dbReference>
<dbReference type="AlphaFoldDB" id="A0A0N0GQ68"/>
<reference evidence="2 3" key="1">
    <citation type="submission" date="2015-07" db="EMBL/GenBank/DDBJ databases">
        <title>Draft genome sequence of the Amantichitinum ursilacus IGB-41, a new chitin-degrading bacterium.</title>
        <authorList>
            <person name="Kirstahler P."/>
            <person name="Guenther M."/>
            <person name="Grumaz C."/>
            <person name="Rupp S."/>
            <person name="Zibek S."/>
            <person name="Sohn K."/>
        </authorList>
    </citation>
    <scope>NUCLEOTIDE SEQUENCE [LARGE SCALE GENOMIC DNA]</scope>
    <source>
        <strain evidence="2 3">IGB-41</strain>
    </source>
</reference>
<gene>
    <name evidence="2" type="ORF">WG78_02490</name>
</gene>
<sequence>MYSRRTFVTSLTLLAALALAGCADSGNADPKVYHKLEIRLDKSLKEASDIHWSYGPDVPAGYIASARDINNFENHFAPMRIPDEFSISWQTPDGVKHSARAPVKGHLPKSASERVVGILVFYDHIEGYLVERGALGEQEWRFY</sequence>
<comment type="caution">
    <text evidence="2">The sequence shown here is derived from an EMBL/GenBank/DDBJ whole genome shotgun (WGS) entry which is preliminary data.</text>
</comment>
<accession>A0A0N0GQ68</accession>
<organism evidence="2 3">
    <name type="scientific">Amantichitinum ursilacus</name>
    <dbReference type="NCBI Taxonomy" id="857265"/>
    <lineage>
        <taxon>Bacteria</taxon>
        <taxon>Pseudomonadati</taxon>
        <taxon>Pseudomonadota</taxon>
        <taxon>Betaproteobacteria</taxon>
        <taxon>Neisseriales</taxon>
        <taxon>Chitinibacteraceae</taxon>
        <taxon>Amantichitinum</taxon>
    </lineage>
</organism>
<dbReference type="RefSeq" id="WP_053936215.1">
    <property type="nucleotide sequence ID" value="NZ_LAQT01000002.1"/>
</dbReference>
<keyword evidence="1" id="KW-0732">Signal</keyword>
<dbReference type="EMBL" id="LAQT01000002">
    <property type="protein sequence ID" value="KPC54413.1"/>
    <property type="molecule type" value="Genomic_DNA"/>
</dbReference>
<name>A0A0N0GQ68_9NEIS</name>
<feature type="chain" id="PRO_5005849755" description="Lipoprotein" evidence="1">
    <location>
        <begin position="29"/>
        <end position="143"/>
    </location>
</feature>
<dbReference type="OrthoDB" id="9898074at2"/>
<dbReference type="STRING" id="857265.WG78_02490"/>
<evidence type="ECO:0000313" key="2">
    <source>
        <dbReference type="EMBL" id="KPC54413.1"/>
    </source>
</evidence>
<proteinExistence type="predicted"/>
<dbReference type="Proteomes" id="UP000037939">
    <property type="component" value="Unassembled WGS sequence"/>
</dbReference>
<evidence type="ECO:0000256" key="1">
    <source>
        <dbReference type="SAM" id="SignalP"/>
    </source>
</evidence>